<proteinExistence type="predicted"/>
<dbReference type="Pfam" id="PF14230">
    <property type="entry name" value="DUF4333"/>
    <property type="match status" value="1"/>
</dbReference>
<feature type="compositionally biased region" description="Polar residues" evidence="1">
    <location>
        <begin position="1"/>
        <end position="10"/>
    </location>
</feature>
<feature type="compositionally biased region" description="Basic and acidic residues" evidence="1">
    <location>
        <begin position="29"/>
        <end position="43"/>
    </location>
</feature>
<feature type="compositionally biased region" description="Pro residues" evidence="1">
    <location>
        <begin position="83"/>
        <end position="98"/>
    </location>
</feature>
<evidence type="ECO:0000256" key="1">
    <source>
        <dbReference type="SAM" id="MobiDB-lite"/>
    </source>
</evidence>
<dbReference type="OrthoDB" id="3625154at2"/>
<dbReference type="AlphaFoldDB" id="A0A1A2Z7V2"/>
<evidence type="ECO:0000313" key="4">
    <source>
        <dbReference type="EMBL" id="OBI45733.1"/>
    </source>
</evidence>
<dbReference type="EMBL" id="LZKJ01000118">
    <property type="protein sequence ID" value="OBI45733.1"/>
    <property type="molecule type" value="Genomic_DNA"/>
</dbReference>
<reference evidence="5" key="1">
    <citation type="submission" date="2016-06" db="EMBL/GenBank/DDBJ databases">
        <authorList>
            <person name="Sutton G."/>
            <person name="Brinkac L."/>
            <person name="Sanka R."/>
            <person name="Adams M."/>
            <person name="Lau E."/>
            <person name="Sam S."/>
            <person name="Sreng N."/>
            <person name="Him V."/>
            <person name="Kerleguer A."/>
            <person name="Cheng S."/>
        </authorList>
    </citation>
    <scope>NUCLEOTIDE SEQUENCE [LARGE SCALE GENOMIC DNA]</scope>
    <source>
        <strain evidence="5">E861</strain>
    </source>
</reference>
<keyword evidence="2" id="KW-0812">Transmembrane</keyword>
<feature type="domain" description="DUF4333" evidence="3">
    <location>
        <begin position="153"/>
        <end position="233"/>
    </location>
</feature>
<comment type="caution">
    <text evidence="4">The sequence shown here is derived from an EMBL/GenBank/DDBJ whole genome shotgun (WGS) entry which is preliminary data.</text>
</comment>
<evidence type="ECO:0000313" key="5">
    <source>
        <dbReference type="Proteomes" id="UP000093592"/>
    </source>
</evidence>
<feature type="transmembrane region" description="Helical" evidence="2">
    <location>
        <begin position="136"/>
        <end position="156"/>
    </location>
</feature>
<feature type="region of interest" description="Disordered" evidence="1">
    <location>
        <begin position="1"/>
        <end position="119"/>
    </location>
</feature>
<gene>
    <name evidence="4" type="ORF">A5707_01560</name>
</gene>
<evidence type="ECO:0000259" key="3">
    <source>
        <dbReference type="Pfam" id="PF14230"/>
    </source>
</evidence>
<feature type="compositionally biased region" description="Low complexity" evidence="1">
    <location>
        <begin position="99"/>
        <end position="109"/>
    </location>
</feature>
<accession>A0A1A2Z7V2</accession>
<protein>
    <recommendedName>
        <fullName evidence="3">DUF4333 domain-containing protein</fullName>
    </recommendedName>
</protein>
<dbReference type="InterPro" id="IPR025637">
    <property type="entry name" value="DUF4333"/>
</dbReference>
<dbReference type="Proteomes" id="UP000093592">
    <property type="component" value="Unassembled WGS sequence"/>
</dbReference>
<organism evidence="4 5">
    <name type="scientific">Mycobacterium kyorinense</name>
    <dbReference type="NCBI Taxonomy" id="487514"/>
    <lineage>
        <taxon>Bacteria</taxon>
        <taxon>Bacillati</taxon>
        <taxon>Actinomycetota</taxon>
        <taxon>Actinomycetes</taxon>
        <taxon>Mycobacteriales</taxon>
        <taxon>Mycobacteriaceae</taxon>
        <taxon>Mycobacterium</taxon>
    </lineage>
</organism>
<evidence type="ECO:0000256" key="2">
    <source>
        <dbReference type="SAM" id="Phobius"/>
    </source>
</evidence>
<keyword evidence="2" id="KW-0472">Membrane</keyword>
<keyword evidence="2" id="KW-1133">Transmembrane helix</keyword>
<name>A0A1A2Z7V2_9MYCO</name>
<sequence length="241" mass="26758">MSGPHGSNPTEPFHRPPGRRWQQPVQPPRRVERPSGRPEERTVQRPMESGRPNAPKRYELNPRRPAAQNYPVPPQPDLRRRPPFPPPPPPYHQPPPGYPAARGAGYNAPQQQSKPLPGMRIRNDWLGQFKGSERRVLIAAGVGVVGLAAVALVLGVRQLGSFHGNELDVNKAQVGVRQILTDPVYGYGRNNVSTVSCNHGRNPVVQKGGTFTCEVHINGTKRQVTVVFRDDNGTYEVDRPR</sequence>